<evidence type="ECO:0000256" key="11">
    <source>
        <dbReference type="ARBA" id="ARBA00023146"/>
    </source>
</evidence>
<comment type="subcellular location">
    <subcellularLocation>
        <location evidence="13">Cytoplasm</location>
    </subcellularLocation>
</comment>
<comment type="caution">
    <text evidence="15">The sequence shown here is derived from an EMBL/GenBank/DDBJ whole genome shotgun (WGS) entry which is preliminary data.</text>
</comment>
<dbReference type="SMART" id="SM00863">
    <property type="entry name" value="tRNA_SAD"/>
    <property type="match status" value="1"/>
</dbReference>
<dbReference type="Gene3D" id="3.30.930.10">
    <property type="entry name" value="Bira Bifunctional Protein, Domain 2"/>
    <property type="match status" value="1"/>
</dbReference>
<keyword evidence="6 13" id="KW-0547">Nucleotide-binding</keyword>
<evidence type="ECO:0000313" key="16">
    <source>
        <dbReference type="Proteomes" id="UP000037086"/>
    </source>
</evidence>
<evidence type="ECO:0000256" key="9">
    <source>
        <dbReference type="ARBA" id="ARBA00022884"/>
    </source>
</evidence>
<keyword evidence="7 13" id="KW-0862">Zinc</keyword>
<keyword evidence="10 13" id="KW-0648">Protein biosynthesis</keyword>
<evidence type="ECO:0000313" key="15">
    <source>
        <dbReference type="EMBL" id="KND62546.1"/>
    </source>
</evidence>
<organism evidence="15 16">
    <name type="scientific">Candidatus Phytoplasma phoenicium</name>
    <dbReference type="NCBI Taxonomy" id="198422"/>
    <lineage>
        <taxon>Bacteria</taxon>
        <taxon>Bacillati</taxon>
        <taxon>Mycoplasmatota</taxon>
        <taxon>Mollicutes</taxon>
        <taxon>Acholeplasmatales</taxon>
        <taxon>Acholeplasmataceae</taxon>
        <taxon>Candidatus Phytoplasma</taxon>
        <taxon>16SrIX (Pigeon pea witches'-broom group)</taxon>
    </lineage>
</organism>
<comment type="subunit">
    <text evidence="13">Homodimer.</text>
</comment>
<accession>A0A0L0MJU2</accession>
<evidence type="ECO:0000256" key="3">
    <source>
        <dbReference type="ARBA" id="ARBA00022555"/>
    </source>
</evidence>
<dbReference type="GO" id="GO:0005737">
    <property type="term" value="C:cytoplasm"/>
    <property type="evidence" value="ECO:0007669"/>
    <property type="project" value="UniProtKB-SubCell"/>
</dbReference>
<dbReference type="InterPro" id="IPR045864">
    <property type="entry name" value="aa-tRNA-synth_II/BPL/LPL"/>
</dbReference>
<dbReference type="GO" id="GO:0004829">
    <property type="term" value="F:threonine-tRNA ligase activity"/>
    <property type="evidence" value="ECO:0007669"/>
    <property type="project" value="UniProtKB-UniRule"/>
</dbReference>
<evidence type="ECO:0000256" key="5">
    <source>
        <dbReference type="ARBA" id="ARBA00022723"/>
    </source>
</evidence>
<dbReference type="GO" id="GO:0046872">
    <property type="term" value="F:metal ion binding"/>
    <property type="evidence" value="ECO:0007669"/>
    <property type="project" value="UniProtKB-KW"/>
</dbReference>
<dbReference type="InterPro" id="IPR018163">
    <property type="entry name" value="Thr/Ala-tRNA-synth_IIc_edit"/>
</dbReference>
<evidence type="ECO:0000256" key="13">
    <source>
        <dbReference type="HAMAP-Rule" id="MF_00184"/>
    </source>
</evidence>
<keyword evidence="16" id="KW-1185">Reference proteome</keyword>
<keyword evidence="2 13" id="KW-0963">Cytoplasm</keyword>
<dbReference type="SUPFAM" id="SSF52954">
    <property type="entry name" value="Class II aaRS ABD-related"/>
    <property type="match status" value="1"/>
</dbReference>
<dbReference type="PROSITE" id="PS50862">
    <property type="entry name" value="AA_TRNA_LIGASE_II"/>
    <property type="match status" value="1"/>
</dbReference>
<evidence type="ECO:0000256" key="1">
    <source>
        <dbReference type="ARBA" id="ARBA00008226"/>
    </source>
</evidence>
<dbReference type="SUPFAM" id="SSF55186">
    <property type="entry name" value="ThrRS/AlaRS common domain"/>
    <property type="match status" value="1"/>
</dbReference>
<evidence type="ECO:0000259" key="14">
    <source>
        <dbReference type="PROSITE" id="PS50862"/>
    </source>
</evidence>
<dbReference type="FunFam" id="3.30.980.10:FF:000005">
    <property type="entry name" value="Threonyl-tRNA synthetase, mitochondrial"/>
    <property type="match status" value="1"/>
</dbReference>
<protein>
    <recommendedName>
        <fullName evidence="13">Threonine--tRNA ligase</fullName>
        <ecNumber evidence="13">6.1.1.3</ecNumber>
    </recommendedName>
    <alternativeName>
        <fullName evidence="13">Threonyl-tRNA synthetase</fullName>
        <shortName evidence="13">ThrRS</shortName>
    </alternativeName>
</protein>
<dbReference type="Gene3D" id="3.40.50.800">
    <property type="entry name" value="Anticodon-binding domain"/>
    <property type="match status" value="1"/>
</dbReference>
<evidence type="ECO:0000256" key="8">
    <source>
        <dbReference type="ARBA" id="ARBA00022840"/>
    </source>
</evidence>
<dbReference type="OrthoDB" id="9802304at2"/>
<keyword evidence="4 13" id="KW-0436">Ligase</keyword>
<keyword evidence="5 13" id="KW-0479">Metal-binding</keyword>
<evidence type="ECO:0000256" key="2">
    <source>
        <dbReference type="ARBA" id="ARBA00022490"/>
    </source>
</evidence>
<feature type="binding site" evidence="13">
    <location>
        <position position="335"/>
    </location>
    <ligand>
        <name>Zn(2+)</name>
        <dbReference type="ChEBI" id="CHEBI:29105"/>
        <note>catalytic</note>
    </ligand>
</feature>
<comment type="catalytic activity">
    <reaction evidence="12 13">
        <text>tRNA(Thr) + L-threonine + ATP = L-threonyl-tRNA(Thr) + AMP + diphosphate + H(+)</text>
        <dbReference type="Rhea" id="RHEA:24624"/>
        <dbReference type="Rhea" id="RHEA-COMP:9670"/>
        <dbReference type="Rhea" id="RHEA-COMP:9704"/>
        <dbReference type="ChEBI" id="CHEBI:15378"/>
        <dbReference type="ChEBI" id="CHEBI:30616"/>
        <dbReference type="ChEBI" id="CHEBI:33019"/>
        <dbReference type="ChEBI" id="CHEBI:57926"/>
        <dbReference type="ChEBI" id="CHEBI:78442"/>
        <dbReference type="ChEBI" id="CHEBI:78534"/>
        <dbReference type="ChEBI" id="CHEBI:456215"/>
        <dbReference type="EC" id="6.1.1.3"/>
    </reaction>
</comment>
<dbReference type="NCBIfam" id="TIGR00418">
    <property type="entry name" value="thrS"/>
    <property type="match status" value="1"/>
</dbReference>
<dbReference type="InterPro" id="IPR006195">
    <property type="entry name" value="aa-tRNA-synth_II"/>
</dbReference>
<keyword evidence="8 13" id="KW-0067">ATP-binding</keyword>
<dbReference type="InterPro" id="IPR002314">
    <property type="entry name" value="aa-tRNA-synt_IIb"/>
</dbReference>
<dbReference type="InterPro" id="IPR002320">
    <property type="entry name" value="Thr-tRNA-ligase_IIa"/>
</dbReference>
<feature type="binding site" evidence="13">
    <location>
        <position position="516"/>
    </location>
    <ligand>
        <name>Zn(2+)</name>
        <dbReference type="ChEBI" id="CHEBI:29105"/>
        <note>catalytic</note>
    </ligand>
</feature>
<comment type="caution">
    <text evidence="13">Lacks conserved residue(s) required for the propagation of feature annotation.</text>
</comment>
<dbReference type="InterPro" id="IPR047246">
    <property type="entry name" value="ThrRS_anticodon"/>
</dbReference>
<dbReference type="PRINTS" id="PR01047">
    <property type="entry name" value="TRNASYNTHTHR"/>
</dbReference>
<dbReference type="Gene3D" id="3.30.980.10">
    <property type="entry name" value="Threonyl-trna Synthetase, Chain A, domain 2"/>
    <property type="match status" value="1"/>
</dbReference>
<evidence type="ECO:0000256" key="10">
    <source>
        <dbReference type="ARBA" id="ARBA00022917"/>
    </source>
</evidence>
<dbReference type="GO" id="GO:0005524">
    <property type="term" value="F:ATP binding"/>
    <property type="evidence" value="ECO:0007669"/>
    <property type="project" value="UniProtKB-UniRule"/>
</dbReference>
<dbReference type="PANTHER" id="PTHR11451:SF56">
    <property type="entry name" value="THREONINE--TRNA LIGASE 1"/>
    <property type="match status" value="1"/>
</dbReference>
<dbReference type="Pfam" id="PF03129">
    <property type="entry name" value="HGTP_anticodon"/>
    <property type="match status" value="1"/>
</dbReference>
<dbReference type="CDD" id="cd00771">
    <property type="entry name" value="ThrRS_core"/>
    <property type="match status" value="1"/>
</dbReference>
<dbReference type="Pfam" id="PF07973">
    <property type="entry name" value="tRNA_SAD"/>
    <property type="match status" value="1"/>
</dbReference>
<evidence type="ECO:0000256" key="4">
    <source>
        <dbReference type="ARBA" id="ARBA00022598"/>
    </source>
</evidence>
<dbReference type="RefSeq" id="WP_050337337.1">
    <property type="nucleotide sequence ID" value="NZ_JPSQ01000057.1"/>
</dbReference>
<dbReference type="PATRIC" id="fig|198422.3.peg.252"/>
<dbReference type="FunFam" id="3.40.50.800:FF:000001">
    <property type="entry name" value="Threonine--tRNA ligase"/>
    <property type="match status" value="1"/>
</dbReference>
<dbReference type="GO" id="GO:0000049">
    <property type="term" value="F:tRNA binding"/>
    <property type="evidence" value="ECO:0007669"/>
    <property type="project" value="UniProtKB-KW"/>
</dbReference>
<gene>
    <name evidence="13 15" type="primary">thrS</name>
    <name evidence="15" type="ORF">AlmWB_02590</name>
</gene>
<dbReference type="EC" id="6.1.1.3" evidence="13"/>
<keyword evidence="3 13" id="KW-0820">tRNA-binding</keyword>
<dbReference type="InterPro" id="IPR004154">
    <property type="entry name" value="Anticodon-bd"/>
</dbReference>
<evidence type="ECO:0000256" key="6">
    <source>
        <dbReference type="ARBA" id="ARBA00022741"/>
    </source>
</evidence>
<dbReference type="FunFam" id="3.30.930.10:FF:000002">
    <property type="entry name" value="Threonine--tRNA ligase"/>
    <property type="match status" value="1"/>
</dbReference>
<feature type="binding site" evidence="13">
    <location>
        <position position="386"/>
    </location>
    <ligand>
        <name>Zn(2+)</name>
        <dbReference type="ChEBI" id="CHEBI:29105"/>
        <note>catalytic</note>
    </ligand>
</feature>
<dbReference type="SUPFAM" id="SSF55681">
    <property type="entry name" value="Class II aaRS and biotin synthetases"/>
    <property type="match status" value="1"/>
</dbReference>
<comment type="similarity">
    <text evidence="1 13">Belongs to the class-II aminoacyl-tRNA synthetase family.</text>
</comment>
<dbReference type="PANTHER" id="PTHR11451">
    <property type="entry name" value="THREONINE-TRNA LIGASE"/>
    <property type="match status" value="1"/>
</dbReference>
<comment type="cofactor">
    <cofactor evidence="13">
        <name>Zn(2+)</name>
        <dbReference type="ChEBI" id="CHEBI:29105"/>
    </cofactor>
    <text evidence="13">Binds 1 zinc ion per subunit.</text>
</comment>
<name>A0A0L0MJU2_9MOLU</name>
<dbReference type="GO" id="GO:0006435">
    <property type="term" value="P:threonyl-tRNA aminoacylation"/>
    <property type="evidence" value="ECO:0007669"/>
    <property type="project" value="UniProtKB-UniRule"/>
</dbReference>
<dbReference type="CDD" id="cd00860">
    <property type="entry name" value="ThrRS_anticodon"/>
    <property type="match status" value="1"/>
</dbReference>
<dbReference type="Proteomes" id="UP000037086">
    <property type="component" value="Unassembled WGS sequence"/>
</dbReference>
<evidence type="ECO:0000256" key="12">
    <source>
        <dbReference type="ARBA" id="ARBA00049515"/>
    </source>
</evidence>
<dbReference type="Pfam" id="PF00587">
    <property type="entry name" value="tRNA-synt_2b"/>
    <property type="match status" value="1"/>
</dbReference>
<evidence type="ECO:0000256" key="7">
    <source>
        <dbReference type="ARBA" id="ARBA00022833"/>
    </source>
</evidence>
<proteinExistence type="inferred from homology"/>
<dbReference type="EMBL" id="JPSQ01000057">
    <property type="protein sequence ID" value="KND62546.1"/>
    <property type="molecule type" value="Genomic_DNA"/>
</dbReference>
<dbReference type="AlphaFoldDB" id="A0A0L0MJU2"/>
<dbReference type="InterPro" id="IPR012947">
    <property type="entry name" value="tRNA_SAD"/>
</dbReference>
<dbReference type="HAMAP" id="MF_00184">
    <property type="entry name" value="Thr_tRNA_synth"/>
    <property type="match status" value="1"/>
</dbReference>
<feature type="domain" description="Aminoacyl-transfer RNA synthetases class-II family profile" evidence="14">
    <location>
        <begin position="241"/>
        <end position="539"/>
    </location>
</feature>
<dbReference type="InterPro" id="IPR036621">
    <property type="entry name" value="Anticodon-bd_dom_sf"/>
</dbReference>
<reference evidence="15 16" key="1">
    <citation type="journal article" date="2015" name="BMC Microbiol.">
        <title>'Candidatus Phytoplasma phoenicium' associated with almond witches'-broom disease: from draft genome to genetic diversity among strain populations.</title>
        <authorList>
            <person name="Quaglino F."/>
            <person name="Kube M."/>
            <person name="Jawhari M."/>
            <person name="Abou-Jawdah Y."/>
            <person name="Siewert C."/>
            <person name="Choueiri E."/>
            <person name="Sobh H."/>
            <person name="Casati P."/>
            <person name="Tedeschi R."/>
            <person name="Molino Lova M."/>
            <person name="Alma A."/>
            <person name="Bianco P.A."/>
        </authorList>
    </citation>
    <scope>NUCLEOTIDE SEQUENCE [LARGE SCALE GENOMIC DNA]</scope>
    <source>
        <strain evidence="15 16">SA213</strain>
    </source>
</reference>
<dbReference type="InterPro" id="IPR033728">
    <property type="entry name" value="ThrRS_core"/>
</dbReference>
<keyword evidence="9 13" id="KW-0694">RNA-binding</keyword>
<keyword evidence="11 13" id="KW-0030">Aminoacyl-tRNA synthetase</keyword>
<sequence>MINIKIGINSAIQVFPVGITPLTLIQQKLISYQNKPIAALFNQKLIELKQSLTENGYLEILDHKDSRVLEILNHSAAHLMAQAIKRIYPHALLTIGPTIKEGFYYDIDFGDTIVSEKDFIQIEKIMYQITEEKLDIERKEIDYNEAQKLFENNHYKKIILEKIKDDQISIYSQGEFYDLCRGIHLTNTNDIKNFKLLKISGAYFKDDMRQKSLTRIYGIAFFQKIDLKNYLNLLKERQSRDHKNINKEQNFFMLNSEIIGMGLPFWLPKGATIRRIIERYIIDKEIHHDYQHVYTPILANTKLYETSGHLELYKDDMFPIMFTKDEKLVLRPMNCPHHMMIFKQQLRSYKDLPIKIAELGMMHRYENSGAVAGLQRAREMTLNDAHIFVQENQIQKEIIKIINLIVEVYKDFNITEYFFNLSTRDLNNKKKYLRDDEIWNKSELTLKNILKDLNISFQEKIGDAAFYGPKIDVQVLNALGHEQTLSTIQLDFLLPKRFDLTYIGADNLKHHPILIHRAIISTMERFIAYLIEKNKGVFPLWLAPIQIVLIPINNSAHLEYTQKIKNILTKNNFRVKLNDTESSLGFKIRKAQKAKIPYQIVIGEQEIKNDLLTIRRYHNQQQEKMTLLKFIENIKKNIETKKQL</sequence>